<gene>
    <name evidence="2" type="ORF">CKO28_23970</name>
</gene>
<feature type="compositionally biased region" description="Basic and acidic residues" evidence="1">
    <location>
        <begin position="1"/>
        <end position="11"/>
    </location>
</feature>
<reference evidence="2 3" key="1">
    <citation type="journal article" date="2020" name="Microorganisms">
        <title>Osmotic Adaptation and Compatible Solute Biosynthesis of Phototrophic Bacteria as Revealed from Genome Analyses.</title>
        <authorList>
            <person name="Imhoff J.F."/>
            <person name="Rahn T."/>
            <person name="Kunzel S."/>
            <person name="Keller A."/>
            <person name="Neulinger S.C."/>
        </authorList>
    </citation>
    <scope>NUCLEOTIDE SEQUENCE [LARGE SCALE GENOMIC DNA]</scope>
    <source>
        <strain evidence="2 3">DSM 9895</strain>
    </source>
</reference>
<evidence type="ECO:0000313" key="2">
    <source>
        <dbReference type="EMBL" id="MBK1671068.1"/>
    </source>
</evidence>
<comment type="caution">
    <text evidence="2">The sequence shown here is derived from an EMBL/GenBank/DDBJ whole genome shotgun (WGS) entry which is preliminary data.</text>
</comment>
<name>A0ABS1DLS4_9PROT</name>
<keyword evidence="3" id="KW-1185">Reference proteome</keyword>
<evidence type="ECO:0008006" key="4">
    <source>
        <dbReference type="Google" id="ProtNLM"/>
    </source>
</evidence>
<protein>
    <recommendedName>
        <fullName evidence="4">Htaa domain-containing protein</fullName>
    </recommendedName>
</protein>
<feature type="compositionally biased region" description="Low complexity" evidence="1">
    <location>
        <begin position="12"/>
        <end position="22"/>
    </location>
</feature>
<organism evidence="2 3">
    <name type="scientific">Rhodovibrio sodomensis</name>
    <dbReference type="NCBI Taxonomy" id="1088"/>
    <lineage>
        <taxon>Bacteria</taxon>
        <taxon>Pseudomonadati</taxon>
        <taxon>Pseudomonadota</taxon>
        <taxon>Alphaproteobacteria</taxon>
        <taxon>Rhodospirillales</taxon>
        <taxon>Rhodovibrionaceae</taxon>
        <taxon>Rhodovibrio</taxon>
    </lineage>
</organism>
<proteinExistence type="predicted"/>
<dbReference type="EMBL" id="NRRL01000141">
    <property type="protein sequence ID" value="MBK1671068.1"/>
    <property type="molecule type" value="Genomic_DNA"/>
</dbReference>
<feature type="region of interest" description="Disordered" evidence="1">
    <location>
        <begin position="1"/>
        <end position="22"/>
    </location>
</feature>
<dbReference type="Proteomes" id="UP001296873">
    <property type="component" value="Unassembled WGS sequence"/>
</dbReference>
<dbReference type="RefSeq" id="WP_200343526.1">
    <property type="nucleotide sequence ID" value="NZ_NRRL01000141.1"/>
</dbReference>
<evidence type="ECO:0000256" key="1">
    <source>
        <dbReference type="SAM" id="MobiDB-lite"/>
    </source>
</evidence>
<sequence>MDQAARDHDHVGTAASADAGTPAGAQTVFNTFSARRDGPYEVGHLSVSSSGHVDVAYPSPAPVAFDFVFRGVPFHAELPGDLDAPLTMSAVLGVLPFSAETLAGRRATLEILSLAKPARGSLGLEAGGRIRANFSAAVPRPRTPVTVVATVSCLLVDLRPYLDLLAAAGALRPR</sequence>
<evidence type="ECO:0000313" key="3">
    <source>
        <dbReference type="Proteomes" id="UP001296873"/>
    </source>
</evidence>
<accession>A0ABS1DLS4</accession>